<sequence>MLLCYRFFLFSFAATSTILARILFSTHIRQIALYLRDRVDPGDKSGLPLQDEVKRTFGKRATRCVEECRAVKQWRS</sequence>
<accession>A0A6B0TUC4</accession>
<dbReference type="AlphaFoldDB" id="A0A6B0TUC4"/>
<dbReference type="EMBL" id="GIFC01001509">
    <property type="protein sequence ID" value="MXU83592.1"/>
    <property type="molecule type" value="Transcribed_RNA"/>
</dbReference>
<organism evidence="1">
    <name type="scientific">Ixodes ricinus</name>
    <name type="common">Common tick</name>
    <name type="synonym">Acarus ricinus</name>
    <dbReference type="NCBI Taxonomy" id="34613"/>
    <lineage>
        <taxon>Eukaryota</taxon>
        <taxon>Metazoa</taxon>
        <taxon>Ecdysozoa</taxon>
        <taxon>Arthropoda</taxon>
        <taxon>Chelicerata</taxon>
        <taxon>Arachnida</taxon>
        <taxon>Acari</taxon>
        <taxon>Parasitiformes</taxon>
        <taxon>Ixodida</taxon>
        <taxon>Ixodoidea</taxon>
        <taxon>Ixodidae</taxon>
        <taxon>Ixodinae</taxon>
        <taxon>Ixodes</taxon>
    </lineage>
</organism>
<protein>
    <submittedName>
        <fullName evidence="1">Putative secreted protein</fullName>
    </submittedName>
</protein>
<name>A0A6B0TUC4_IXORI</name>
<evidence type="ECO:0000313" key="1">
    <source>
        <dbReference type="EMBL" id="MXU83592.1"/>
    </source>
</evidence>
<proteinExistence type="predicted"/>
<reference evidence="1" key="1">
    <citation type="submission" date="2019-12" db="EMBL/GenBank/DDBJ databases">
        <title>An insight into the sialome of adult female Ixodes ricinus ticks feeding for 6 days.</title>
        <authorList>
            <person name="Perner J."/>
            <person name="Ribeiro J.M.C."/>
        </authorList>
    </citation>
    <scope>NUCLEOTIDE SEQUENCE</scope>
    <source>
        <strain evidence="1">Semi-engorged</strain>
        <tissue evidence="1">Salivary glands</tissue>
    </source>
</reference>